<accession>A0ABS3RD85</accession>
<gene>
    <name evidence="5" type="ORF">J4557_39135</name>
</gene>
<evidence type="ECO:0000256" key="1">
    <source>
        <dbReference type="ARBA" id="ARBA00008898"/>
    </source>
</evidence>
<dbReference type="InterPro" id="IPR002563">
    <property type="entry name" value="Flavin_Rdtase-like_dom"/>
</dbReference>
<proteinExistence type="inferred from homology"/>
<evidence type="ECO:0000259" key="4">
    <source>
        <dbReference type="SMART" id="SM00903"/>
    </source>
</evidence>
<dbReference type="SMART" id="SM00903">
    <property type="entry name" value="Flavin_Reduct"/>
    <property type="match status" value="1"/>
</dbReference>
<comment type="similarity">
    <text evidence="1">Belongs to the non-flavoprotein flavin reductase family.</text>
</comment>
<reference evidence="5 6" key="1">
    <citation type="submission" date="2021-03" db="EMBL/GenBank/DDBJ databases">
        <authorList>
            <person name="Kanchanasin P."/>
            <person name="Saeng-In P."/>
            <person name="Phongsopitanun W."/>
            <person name="Yuki M."/>
            <person name="Kudo T."/>
            <person name="Ohkuma M."/>
            <person name="Tanasupawat S."/>
        </authorList>
    </citation>
    <scope>NUCLEOTIDE SEQUENCE [LARGE SCALE GENOMIC DNA]</scope>
    <source>
        <strain evidence="5 6">L46</strain>
    </source>
</reference>
<evidence type="ECO:0000256" key="2">
    <source>
        <dbReference type="ARBA" id="ARBA00023002"/>
    </source>
</evidence>
<protein>
    <submittedName>
        <fullName evidence="5">Flavin reductase family protein</fullName>
    </submittedName>
</protein>
<evidence type="ECO:0000313" key="5">
    <source>
        <dbReference type="EMBL" id="MBO2443559.1"/>
    </source>
</evidence>
<name>A0ABS3RD85_9ACTN</name>
<evidence type="ECO:0000313" key="6">
    <source>
        <dbReference type="Proteomes" id="UP000666915"/>
    </source>
</evidence>
<dbReference type="PANTHER" id="PTHR30466:SF11">
    <property type="entry name" value="FLAVIN-DEPENDENT MONOOXYGENASE, REDUCTASE SUBUNIT HSAB"/>
    <property type="match status" value="1"/>
</dbReference>
<dbReference type="Pfam" id="PF01613">
    <property type="entry name" value="Flavin_Reduct"/>
    <property type="match status" value="1"/>
</dbReference>
<sequence length="126" mass="13865">MPVSLDPPLLSVCIQNGSNTWPRLRECGAMGVSVLSREQKEYVQRLPSKEGDRFLGVGMQALPSGAVVLEETHAWFDCVLEAEHPAGDHTIVVLRILTLHVENGAEGPDGLLQQRLPRHPPSRRPT</sequence>
<dbReference type="InterPro" id="IPR050268">
    <property type="entry name" value="NADH-dep_flavin_reductase"/>
</dbReference>
<dbReference type="InterPro" id="IPR012349">
    <property type="entry name" value="Split_barrel_FMN-bd"/>
</dbReference>
<keyword evidence="2" id="KW-0560">Oxidoreductase</keyword>
<dbReference type="Proteomes" id="UP000666915">
    <property type="component" value="Unassembled WGS sequence"/>
</dbReference>
<dbReference type="Gene3D" id="2.30.110.10">
    <property type="entry name" value="Electron Transport, Fmn-binding Protein, Chain A"/>
    <property type="match status" value="1"/>
</dbReference>
<dbReference type="PANTHER" id="PTHR30466">
    <property type="entry name" value="FLAVIN REDUCTASE"/>
    <property type="match status" value="1"/>
</dbReference>
<keyword evidence="6" id="KW-1185">Reference proteome</keyword>
<evidence type="ECO:0000256" key="3">
    <source>
        <dbReference type="SAM" id="MobiDB-lite"/>
    </source>
</evidence>
<comment type="caution">
    <text evidence="5">The sequence shown here is derived from an EMBL/GenBank/DDBJ whole genome shotgun (WGS) entry which is preliminary data.</text>
</comment>
<feature type="region of interest" description="Disordered" evidence="3">
    <location>
        <begin position="104"/>
        <end position="126"/>
    </location>
</feature>
<feature type="compositionally biased region" description="Basic residues" evidence="3">
    <location>
        <begin position="116"/>
        <end position="126"/>
    </location>
</feature>
<feature type="domain" description="Flavin reductase like" evidence="4">
    <location>
        <begin position="1"/>
        <end position="120"/>
    </location>
</feature>
<dbReference type="SUPFAM" id="SSF50475">
    <property type="entry name" value="FMN-binding split barrel"/>
    <property type="match status" value="1"/>
</dbReference>
<dbReference type="EMBL" id="JAGEOK010000034">
    <property type="protein sequence ID" value="MBO2443559.1"/>
    <property type="molecule type" value="Genomic_DNA"/>
</dbReference>
<organism evidence="5 6">
    <name type="scientific">Actinomadura nitritigenes</name>
    <dbReference type="NCBI Taxonomy" id="134602"/>
    <lineage>
        <taxon>Bacteria</taxon>
        <taxon>Bacillati</taxon>
        <taxon>Actinomycetota</taxon>
        <taxon>Actinomycetes</taxon>
        <taxon>Streptosporangiales</taxon>
        <taxon>Thermomonosporaceae</taxon>
        <taxon>Actinomadura</taxon>
    </lineage>
</organism>
<dbReference type="RefSeq" id="WP_208271866.1">
    <property type="nucleotide sequence ID" value="NZ_BAAAGM010000029.1"/>
</dbReference>